<dbReference type="UniPathway" id="UPA00109">
    <property type="reaction ID" value="UER00187"/>
</dbReference>
<dbReference type="AlphaFoldDB" id="A0A1Q9F503"/>
<dbReference type="PROSITE" id="PS50297">
    <property type="entry name" value="ANK_REP_REGION"/>
    <property type="match status" value="8"/>
</dbReference>
<gene>
    <name evidence="11" type="primary">ENO2</name>
    <name evidence="11" type="ORF">AK812_SmicGene1049</name>
</gene>
<evidence type="ECO:0000313" key="11">
    <source>
        <dbReference type="EMBL" id="OLQ14727.1"/>
    </source>
</evidence>
<comment type="caution">
    <text evidence="11">The sequence shown here is derived from an EMBL/GenBank/DDBJ whole genome shotgun (WGS) entry which is preliminary data.</text>
</comment>
<dbReference type="SUPFAM" id="SSF54826">
    <property type="entry name" value="Enolase N-terminal domain-like"/>
    <property type="match status" value="1"/>
</dbReference>
<evidence type="ECO:0000256" key="8">
    <source>
        <dbReference type="PROSITE-ProRule" id="PRU00023"/>
    </source>
</evidence>
<evidence type="ECO:0000256" key="6">
    <source>
        <dbReference type="ARBA" id="ARBA00023152"/>
    </source>
</evidence>
<feature type="repeat" description="ANK" evidence="8">
    <location>
        <begin position="431"/>
        <end position="463"/>
    </location>
</feature>
<evidence type="ECO:0000256" key="7">
    <source>
        <dbReference type="ARBA" id="ARBA00023239"/>
    </source>
</evidence>
<evidence type="ECO:0000256" key="3">
    <source>
        <dbReference type="ARBA" id="ARBA00012058"/>
    </source>
</evidence>
<comment type="pathway">
    <text evidence="1">Carbohydrate degradation; glycolysis; pyruvate from D-glyceraldehyde 3-phosphate: step 4/5.</text>
</comment>
<dbReference type="Gene3D" id="3.30.390.10">
    <property type="entry name" value="Enolase-like, N-terminal domain"/>
    <property type="match status" value="1"/>
</dbReference>
<feature type="repeat" description="ANK" evidence="8">
    <location>
        <begin position="266"/>
        <end position="298"/>
    </location>
</feature>
<feature type="repeat" description="ANK" evidence="8">
    <location>
        <begin position="299"/>
        <end position="331"/>
    </location>
</feature>
<dbReference type="Gene3D" id="1.25.40.20">
    <property type="entry name" value="Ankyrin repeat-containing domain"/>
    <property type="match status" value="3"/>
</dbReference>
<dbReference type="InterPro" id="IPR020810">
    <property type="entry name" value="Enolase_C"/>
</dbReference>
<dbReference type="PANTHER" id="PTHR24173">
    <property type="entry name" value="ANKYRIN REPEAT CONTAINING"/>
    <property type="match status" value="1"/>
</dbReference>
<evidence type="ECO:0000313" key="12">
    <source>
        <dbReference type="Proteomes" id="UP000186817"/>
    </source>
</evidence>
<dbReference type="Pfam" id="PF12796">
    <property type="entry name" value="Ank_2"/>
    <property type="match status" value="3"/>
</dbReference>
<feature type="repeat" description="ANK" evidence="8">
    <location>
        <begin position="365"/>
        <end position="397"/>
    </location>
</feature>
<dbReference type="InterPro" id="IPR036770">
    <property type="entry name" value="Ankyrin_rpt-contain_sf"/>
</dbReference>
<dbReference type="EC" id="4.2.1.11" evidence="3"/>
<keyword evidence="12" id="KW-1185">Reference proteome</keyword>
<protein>
    <recommendedName>
        <fullName evidence="3">phosphopyruvate hydratase</fullName>
        <ecNumber evidence="3">4.2.1.11</ecNumber>
    </recommendedName>
</protein>
<organism evidence="11 12">
    <name type="scientific">Symbiodinium microadriaticum</name>
    <name type="common">Dinoflagellate</name>
    <name type="synonym">Zooxanthella microadriatica</name>
    <dbReference type="NCBI Taxonomy" id="2951"/>
    <lineage>
        <taxon>Eukaryota</taxon>
        <taxon>Sar</taxon>
        <taxon>Alveolata</taxon>
        <taxon>Dinophyceae</taxon>
        <taxon>Suessiales</taxon>
        <taxon>Symbiodiniaceae</taxon>
        <taxon>Symbiodinium</taxon>
    </lineage>
</organism>
<accession>A0A1Q9F503</accession>
<feature type="repeat" description="ANK" evidence="8">
    <location>
        <begin position="498"/>
        <end position="530"/>
    </location>
</feature>
<feature type="repeat" description="ANK" evidence="8">
    <location>
        <begin position="398"/>
        <end position="430"/>
    </location>
</feature>
<dbReference type="PRINTS" id="PR01415">
    <property type="entry name" value="ANKYRIN"/>
</dbReference>
<dbReference type="GO" id="GO:0006096">
    <property type="term" value="P:glycolytic process"/>
    <property type="evidence" value="ECO:0007669"/>
    <property type="project" value="UniProtKB-UniPathway"/>
</dbReference>
<dbReference type="SUPFAM" id="SSF48403">
    <property type="entry name" value="Ankyrin repeat"/>
    <property type="match status" value="1"/>
</dbReference>
<feature type="domain" description="Enolase C-terminal TIM barrel" evidence="9">
    <location>
        <begin position="581"/>
        <end position="749"/>
    </location>
</feature>
<keyword evidence="7" id="KW-0456">Lyase</keyword>
<dbReference type="InterPro" id="IPR036849">
    <property type="entry name" value="Enolase-like_C_sf"/>
</dbReference>
<keyword evidence="6" id="KW-0324">Glycolysis</keyword>
<feature type="repeat" description="ANK" evidence="8">
    <location>
        <begin position="332"/>
        <end position="364"/>
    </location>
</feature>
<dbReference type="InterPro" id="IPR029017">
    <property type="entry name" value="Enolase-like_N"/>
</dbReference>
<dbReference type="Pfam" id="PF03952">
    <property type="entry name" value="Enolase_N"/>
    <property type="match status" value="1"/>
</dbReference>
<evidence type="ECO:0000259" key="9">
    <source>
        <dbReference type="SMART" id="SM01192"/>
    </source>
</evidence>
<dbReference type="GO" id="GO:0004634">
    <property type="term" value="F:phosphopyruvate hydratase activity"/>
    <property type="evidence" value="ECO:0007669"/>
    <property type="project" value="UniProtKB-EC"/>
</dbReference>
<dbReference type="Proteomes" id="UP000186817">
    <property type="component" value="Unassembled WGS sequence"/>
</dbReference>
<evidence type="ECO:0000256" key="2">
    <source>
        <dbReference type="ARBA" id="ARBA00009604"/>
    </source>
</evidence>
<dbReference type="InterPro" id="IPR020811">
    <property type="entry name" value="Enolase_N"/>
</dbReference>
<dbReference type="Pfam" id="PF13637">
    <property type="entry name" value="Ank_4"/>
    <property type="match status" value="1"/>
</dbReference>
<dbReference type="PANTHER" id="PTHR24173:SF74">
    <property type="entry name" value="ANKYRIN REPEAT DOMAIN-CONTAINING PROTEIN 16"/>
    <property type="match status" value="1"/>
</dbReference>
<sequence>MAAKIKQIRAREIFDSRGFGCSIYEALELRDGVKERLLGKGVQKAALLLFKAVANVNDIIAPKLIGMEVTKQTEIDKLMVESLASRVAAHNRHPPLQTFSPERDSVVKLQLLRCTVLDMLQVRAVSGEGLIEINLVSFLETLPAEMSPVRALKQHLHSIFGLSRFRQRLVFPNDDDVVPDDECALRPGEVQVVILSFCPASEAQVKALRDAARRGLTSKVETILHRPQDPDLGDPAPLFEASEHGQSEVARLLLEAKADKDKAIENGATPLYTAAARGHLKVARLLLEANADKDKATHEGTTPLFIAAQNGELAVARFLLEAKADKDKAIDGGATPLHIAAASGHFKVTRLLLEASADKDKADENGATPLFIAAAHGELAVARFLLAASADKEKAEQNGATPVHIAAQEGQLEVVRLLLEASADKDKAKANKATPLYVAAGLGELEVARFLLVASADKEKADQNGATPLHIAAQEGQLEVVRLLLEAKADKDKAMENGGATPLFVAAQTGQSEVVRLLLEANADKNKSVHDGTTPLFVATQAVSMAVCRAGAAASRMPLYKYIARSSTAAATLATDWLARPAPFCIIVNLMLIIYSGSQVYHNLKSVIKKKYGQDACNVGDEGGFAPSVQDNNEALDVLMEAIEKSGHAGKVKIGTDVAASEFYGAETKKYDLDFKNPESPDSMKKTAEEMIAYYKDWIGKYPFVSIEDPFDQDDWEAYSKFQAEVGETIQRLFGDSNIENCRISLLPLLLMRLLATRAMKP</sequence>
<dbReference type="EMBL" id="LSRX01000011">
    <property type="protein sequence ID" value="OLQ14727.1"/>
    <property type="molecule type" value="Genomic_DNA"/>
</dbReference>
<keyword evidence="5 8" id="KW-0040">ANK repeat</keyword>
<dbReference type="Pfam" id="PF00023">
    <property type="entry name" value="Ank"/>
    <property type="match status" value="1"/>
</dbReference>
<evidence type="ECO:0000256" key="1">
    <source>
        <dbReference type="ARBA" id="ARBA00005031"/>
    </source>
</evidence>
<keyword evidence="4" id="KW-0677">Repeat</keyword>
<proteinExistence type="inferred from homology"/>
<name>A0A1Q9F503_SYMMI</name>
<dbReference type="SMART" id="SM01193">
    <property type="entry name" value="Enolase_N"/>
    <property type="match status" value="1"/>
</dbReference>
<evidence type="ECO:0000256" key="4">
    <source>
        <dbReference type="ARBA" id="ARBA00022737"/>
    </source>
</evidence>
<evidence type="ECO:0000256" key="5">
    <source>
        <dbReference type="ARBA" id="ARBA00023043"/>
    </source>
</evidence>
<dbReference type="SUPFAM" id="SSF51604">
    <property type="entry name" value="Enolase C-terminal domain-like"/>
    <property type="match status" value="1"/>
</dbReference>
<dbReference type="InterPro" id="IPR002110">
    <property type="entry name" value="Ankyrin_rpt"/>
</dbReference>
<evidence type="ECO:0000259" key="10">
    <source>
        <dbReference type="SMART" id="SM01193"/>
    </source>
</evidence>
<comment type="similarity">
    <text evidence="2">Belongs to the enolase family.</text>
</comment>
<reference evidence="11 12" key="1">
    <citation type="submission" date="2016-02" db="EMBL/GenBank/DDBJ databases">
        <title>Genome analysis of coral dinoflagellate symbionts highlights evolutionary adaptations to a symbiotic lifestyle.</title>
        <authorList>
            <person name="Aranda M."/>
            <person name="Li Y."/>
            <person name="Liew Y.J."/>
            <person name="Baumgarten S."/>
            <person name="Simakov O."/>
            <person name="Wilson M."/>
            <person name="Piel J."/>
            <person name="Ashoor H."/>
            <person name="Bougouffa S."/>
            <person name="Bajic V.B."/>
            <person name="Ryu T."/>
            <person name="Ravasi T."/>
            <person name="Bayer T."/>
            <person name="Micklem G."/>
            <person name="Kim H."/>
            <person name="Bhak J."/>
            <person name="Lajeunesse T.C."/>
            <person name="Voolstra C.R."/>
        </authorList>
    </citation>
    <scope>NUCLEOTIDE SEQUENCE [LARGE SCALE GENOMIC DNA]</scope>
    <source>
        <strain evidence="11 12">CCMP2467</strain>
    </source>
</reference>
<dbReference type="SMART" id="SM01192">
    <property type="entry name" value="Enolase_C"/>
    <property type="match status" value="1"/>
</dbReference>
<dbReference type="SMART" id="SM00248">
    <property type="entry name" value="ANK"/>
    <property type="match status" value="9"/>
</dbReference>
<feature type="domain" description="Enolase N-terminal" evidence="10">
    <location>
        <begin position="5"/>
        <end position="563"/>
    </location>
</feature>
<dbReference type="Pfam" id="PF00113">
    <property type="entry name" value="Enolase_C"/>
    <property type="match status" value="1"/>
</dbReference>
<dbReference type="Gene3D" id="3.20.20.120">
    <property type="entry name" value="Enolase-like C-terminal domain"/>
    <property type="match status" value="1"/>
</dbReference>
<dbReference type="PROSITE" id="PS50088">
    <property type="entry name" value="ANK_REPEAT"/>
    <property type="match status" value="8"/>
</dbReference>
<feature type="repeat" description="ANK" evidence="8">
    <location>
        <begin position="464"/>
        <end position="496"/>
    </location>
</feature>